<protein>
    <submittedName>
        <fullName evidence="2">Uncharacterized protein</fullName>
    </submittedName>
</protein>
<dbReference type="InParanoid" id="A0A2K3DBX5"/>
<dbReference type="ExpressionAtlas" id="A0A2K3DBX5">
    <property type="expression patterns" value="baseline"/>
</dbReference>
<reference evidence="2 3" key="1">
    <citation type="journal article" date="2007" name="Science">
        <title>The Chlamydomonas genome reveals the evolution of key animal and plant functions.</title>
        <authorList>
            <person name="Merchant S.S."/>
            <person name="Prochnik S.E."/>
            <person name="Vallon O."/>
            <person name="Harris E.H."/>
            <person name="Karpowicz S.J."/>
            <person name="Witman G.B."/>
            <person name="Terry A."/>
            <person name="Salamov A."/>
            <person name="Fritz-Laylin L.K."/>
            <person name="Marechal-Drouard L."/>
            <person name="Marshall W.F."/>
            <person name="Qu L.H."/>
            <person name="Nelson D.R."/>
            <person name="Sanderfoot A.A."/>
            <person name="Spalding M.H."/>
            <person name="Kapitonov V.V."/>
            <person name="Ren Q."/>
            <person name="Ferris P."/>
            <person name="Lindquist E."/>
            <person name="Shapiro H."/>
            <person name="Lucas S.M."/>
            <person name="Grimwood J."/>
            <person name="Schmutz J."/>
            <person name="Cardol P."/>
            <person name="Cerutti H."/>
            <person name="Chanfreau G."/>
            <person name="Chen C.L."/>
            <person name="Cognat V."/>
            <person name="Croft M.T."/>
            <person name="Dent R."/>
            <person name="Dutcher S."/>
            <person name="Fernandez E."/>
            <person name="Fukuzawa H."/>
            <person name="Gonzalez-Ballester D."/>
            <person name="Gonzalez-Halphen D."/>
            <person name="Hallmann A."/>
            <person name="Hanikenne M."/>
            <person name="Hippler M."/>
            <person name="Inwood W."/>
            <person name="Jabbari K."/>
            <person name="Kalanon M."/>
            <person name="Kuras R."/>
            <person name="Lefebvre P.A."/>
            <person name="Lemaire S.D."/>
            <person name="Lobanov A.V."/>
            <person name="Lohr M."/>
            <person name="Manuell A."/>
            <person name="Meier I."/>
            <person name="Mets L."/>
            <person name="Mittag M."/>
            <person name="Mittelmeier T."/>
            <person name="Moroney J.V."/>
            <person name="Moseley J."/>
            <person name="Napoli C."/>
            <person name="Nedelcu A.M."/>
            <person name="Niyogi K."/>
            <person name="Novoselov S.V."/>
            <person name="Paulsen I.T."/>
            <person name="Pazour G."/>
            <person name="Purton S."/>
            <person name="Ral J.P."/>
            <person name="Riano-Pachon D.M."/>
            <person name="Riekhof W."/>
            <person name="Rymarquis L."/>
            <person name="Schroda M."/>
            <person name="Stern D."/>
            <person name="Umen J."/>
            <person name="Willows R."/>
            <person name="Wilson N."/>
            <person name="Zimmer S.L."/>
            <person name="Allmer J."/>
            <person name="Balk J."/>
            <person name="Bisova K."/>
            <person name="Chen C.J."/>
            <person name="Elias M."/>
            <person name="Gendler K."/>
            <person name="Hauser C."/>
            <person name="Lamb M.R."/>
            <person name="Ledford H."/>
            <person name="Long J.C."/>
            <person name="Minagawa J."/>
            <person name="Page M.D."/>
            <person name="Pan J."/>
            <person name="Pootakham W."/>
            <person name="Roje S."/>
            <person name="Rose A."/>
            <person name="Stahlberg E."/>
            <person name="Terauchi A.M."/>
            <person name="Yang P."/>
            <person name="Ball S."/>
            <person name="Bowler C."/>
            <person name="Dieckmann C.L."/>
            <person name="Gladyshev V.N."/>
            <person name="Green P."/>
            <person name="Jorgensen R."/>
            <person name="Mayfield S."/>
            <person name="Mueller-Roeber B."/>
            <person name="Rajamani S."/>
            <person name="Sayre R.T."/>
            <person name="Brokstein P."/>
            <person name="Dubchak I."/>
            <person name="Goodstein D."/>
            <person name="Hornick L."/>
            <person name="Huang Y.W."/>
            <person name="Jhaveri J."/>
            <person name="Luo Y."/>
            <person name="Martinez D."/>
            <person name="Ngau W.C."/>
            <person name="Otillar B."/>
            <person name="Poliakov A."/>
            <person name="Porter A."/>
            <person name="Szajkowski L."/>
            <person name="Werner G."/>
            <person name="Zhou K."/>
            <person name="Grigoriev I.V."/>
            <person name="Rokhsar D.S."/>
            <person name="Grossman A.R."/>
        </authorList>
    </citation>
    <scope>NUCLEOTIDE SEQUENCE [LARGE SCALE GENOMIC DNA]</scope>
    <source>
        <strain evidence="3">CC-503</strain>
    </source>
</reference>
<dbReference type="KEGG" id="cre:CHLRE_10g461850v5"/>
<dbReference type="Gramene" id="PNW78037">
    <property type="protein sequence ID" value="PNW78037"/>
    <property type="gene ID" value="CHLRE_10g461850v5"/>
</dbReference>
<evidence type="ECO:0000313" key="2">
    <source>
        <dbReference type="EMBL" id="PNW78037.1"/>
    </source>
</evidence>
<dbReference type="OrthoDB" id="550223at2759"/>
<dbReference type="RefSeq" id="XP_001698419.2">
    <property type="nucleotide sequence ID" value="XM_001698367.3"/>
</dbReference>
<feature type="compositionally biased region" description="Low complexity" evidence="1">
    <location>
        <begin position="77"/>
        <end position="88"/>
    </location>
</feature>
<dbReference type="PANTHER" id="PTHR45725">
    <property type="entry name" value="FORMIN HOMOLOGY 2 FAMILY MEMBER"/>
    <property type="match status" value="1"/>
</dbReference>
<feature type="region of interest" description="Disordered" evidence="1">
    <location>
        <begin position="865"/>
        <end position="893"/>
    </location>
</feature>
<keyword evidence="3" id="KW-1185">Reference proteome</keyword>
<feature type="compositionally biased region" description="Gly residues" evidence="1">
    <location>
        <begin position="821"/>
        <end position="836"/>
    </location>
</feature>
<name>A0A2K3DBX5_CHLRE</name>
<feature type="compositionally biased region" description="Basic residues" evidence="1">
    <location>
        <begin position="802"/>
        <end position="813"/>
    </location>
</feature>
<feature type="compositionally biased region" description="Low complexity" evidence="1">
    <location>
        <begin position="28"/>
        <end position="40"/>
    </location>
</feature>
<dbReference type="GeneID" id="5723974"/>
<feature type="region of interest" description="Disordered" evidence="1">
    <location>
        <begin position="1014"/>
        <end position="1039"/>
    </location>
</feature>
<dbReference type="PaxDb" id="3055-EDP07912"/>
<dbReference type="InterPro" id="IPR051425">
    <property type="entry name" value="Formin_Homology"/>
</dbReference>
<sequence>MNSRHTAGLESIIKPLMMTAGQAMGPDAPSTASAAAAVPTFKSDGSDAANEQRDGDDIGTPRPVAHLLSGTPPEVPSASSELEAAGSAPRRPVIAPNSSSNSNVPAVRIAPAPTAIQTSTEYRNTEITAWAPEPPEAAASVTPPPAGTAGYGAAACPSIAVTSLPPLSSSATAPTSLATDDACSPPPPPPSPPPPHHARHADLSDVPLDVLSSLILPRLPPGHRLDVRAVSRRWAAWVDGGLAPATHINLVMDRKELAAAAAAAAPVAPAVSAAHSAAVAVPSAAAADAAAAVAPGQRLPHPSPQEGLLDRRFPSAVAVRLWVGCRPPASVAGTNGGGLAAQAAAETAAAAAPHAAGSQRRGVASNGRGLGSTGPLLGLRSLSSASFAAAMEDCCSRAVGAPGRIAAGIADLLLASSSCVFPMTSAAMRRRLGGGGGYGYGYYGGGGAGGGGGAAGGFQPSYRWHVHTQKLEAGGGSRGRPAAVRNADGTFQLLRRYSQDALEPQALPPLPQCLPLLGGSTALRRLSVVSAYDMSTETLALLAAAFPNLTALSLHAHQAPGVDAIPVYLRHSPGATMIATSLTEARANTSASRNLASASTGTTGAAGTACACSAPRASAAADASAGASDDASGGGAAGASLGRLSRRHSDNMPAESVAAAAAAAATAAVAAGEEVAEQPRWVLRSPLVAGLPQLQTLALCGLWLGDAEAQVLGALGGLRALVLHRVTCRVHRLLPHLEAGLTRLTRLELRRLDYFHSLPPDPPDTAALEARERRRAAADAGRGGVNRHAARRQRQLDTATRRAARLTARRRPHLLTSLLGRGTGSGTAEGGGGGGAAAAAANHTAAAAIAAAEVTEAAAFADLLSGPDSDAEEEERREEAALDGDLEEEALPGAPWMTRQSRGLFPDWAGALWSLGRALRRLVGLQVLVADVECPARGQQDAWAALLLGVKRLQRLRELRLPHLAFGSAWQVRSLAAALPQLTCLEFGSLPPVPRTPEVCAWLAAGGRPAGFRAHMSPSGGGPTAHGAAAAAAAGGGGGSRLRGGGGGGGGGGGASGYWAAAAAAPPPPAIQPAFGSRETLGWCYLGGGGGGGGDAGEGLTAPTATVGPRRGGAGVVGMQQPLPRRHGGGLEGAGGGRSGLSSGAGSGSGAGGAGADTEDRRCRGSDSGQLLMRGRAARPDCTANDCLAAGSGSGSSSGSDSRSSSTSRRRVSGSGHGLLLPSRFSGSGAAAAAAVAAAAAAAHGHPSPLGLSGGGEAAAGTAAGVGGLCCFRALRHLVLRRVGLEELALHGLPLPPRLTKVELPLQAAVGPGAESQPIQLSDLLLLHSSVLPALAALPSLEVWASLGPARGADGPVLVAMLAAWLGPGGVKGLDVRGLTHPSNASGCEVTETLQRIAAGLPRLERLSCYLWGGPGGLLQPQQQQPLAPGRSSNNGNGAAAASGCSGSSNGSSRSWTQRALQPITQLGGMRRTPSGSSGPAGPVAAPAVAPVAQPRRWRAPAGRALGSSAGEGGGGRYSEAWLAAADAAGVALGGAALEAVNRLTLLDELRVKVLSLPAAACNSSGDGDLLAAALRRPTAASRFGSCAVPVRVPLGLLRGLRRAVRVVDCSPLEAWCSSPVAVGRGGGGGGGGRGGGRGGGGGGSVGAIGAGAEADPRAALAYARGLLAAEGVCSSLVAEAEEWAAGAIGVGPDLEERWRGEALRPAWSEPGCDEEPPGETATVTGWILGNI</sequence>
<dbReference type="EMBL" id="CM008971">
    <property type="protein sequence ID" value="PNW78037.1"/>
    <property type="molecule type" value="Genomic_DNA"/>
</dbReference>
<dbReference type="PANTHER" id="PTHR45725:SF18">
    <property type="entry name" value="ORC1-LIKE AAA ATPASE DOMAIN-CONTAINING PROTEIN"/>
    <property type="match status" value="1"/>
</dbReference>
<dbReference type="Proteomes" id="UP000006906">
    <property type="component" value="Chromosome 10"/>
</dbReference>
<evidence type="ECO:0000313" key="3">
    <source>
        <dbReference type="Proteomes" id="UP000006906"/>
    </source>
</evidence>
<feature type="region of interest" description="Disordered" evidence="1">
    <location>
        <begin position="20"/>
        <end position="119"/>
    </location>
</feature>
<dbReference type="SUPFAM" id="SSF52058">
    <property type="entry name" value="L domain-like"/>
    <property type="match status" value="1"/>
</dbReference>
<evidence type="ECO:0000256" key="1">
    <source>
        <dbReference type="SAM" id="MobiDB-lite"/>
    </source>
</evidence>
<feature type="region of interest" description="Disordered" evidence="1">
    <location>
        <begin position="1095"/>
        <end position="1176"/>
    </location>
</feature>
<feature type="region of interest" description="Disordered" evidence="1">
    <location>
        <begin position="625"/>
        <end position="648"/>
    </location>
</feature>
<feature type="region of interest" description="Disordered" evidence="1">
    <location>
        <begin position="770"/>
        <end position="837"/>
    </location>
</feature>
<feature type="compositionally biased region" description="Pro residues" evidence="1">
    <location>
        <begin position="184"/>
        <end position="195"/>
    </location>
</feature>
<feature type="region of interest" description="Disordered" evidence="1">
    <location>
        <begin position="167"/>
        <end position="201"/>
    </location>
</feature>
<gene>
    <name evidence="2" type="ORF">CHLRE_10g461850v5</name>
</gene>
<feature type="compositionally biased region" description="Polar residues" evidence="1">
    <location>
        <begin position="1456"/>
        <end position="1465"/>
    </location>
</feature>
<feature type="compositionally biased region" description="Acidic residues" evidence="1">
    <location>
        <begin position="869"/>
        <end position="890"/>
    </location>
</feature>
<feature type="compositionally biased region" description="Low complexity" evidence="1">
    <location>
        <begin position="1420"/>
        <end position="1455"/>
    </location>
</feature>
<feature type="compositionally biased region" description="Low complexity" evidence="1">
    <location>
        <begin position="167"/>
        <end position="179"/>
    </location>
</feature>
<feature type="compositionally biased region" description="Low complexity" evidence="1">
    <location>
        <begin position="1474"/>
        <end position="1490"/>
    </location>
</feature>
<feature type="compositionally biased region" description="Low complexity" evidence="1">
    <location>
        <begin position="1195"/>
        <end position="1207"/>
    </location>
</feature>
<feature type="region of interest" description="Disordered" evidence="1">
    <location>
        <begin position="1420"/>
        <end position="1490"/>
    </location>
</feature>
<proteinExistence type="predicted"/>
<organism evidence="2 3">
    <name type="scientific">Chlamydomonas reinhardtii</name>
    <name type="common">Chlamydomonas smithii</name>
    <dbReference type="NCBI Taxonomy" id="3055"/>
    <lineage>
        <taxon>Eukaryota</taxon>
        <taxon>Viridiplantae</taxon>
        <taxon>Chlorophyta</taxon>
        <taxon>core chlorophytes</taxon>
        <taxon>Chlorophyceae</taxon>
        <taxon>CS clade</taxon>
        <taxon>Chlamydomonadales</taxon>
        <taxon>Chlamydomonadaceae</taxon>
        <taxon>Chlamydomonas</taxon>
    </lineage>
</organism>
<feature type="compositionally biased region" description="Gly residues" evidence="1">
    <location>
        <begin position="1130"/>
        <end position="1155"/>
    </location>
</feature>
<feature type="region of interest" description="Disordered" evidence="1">
    <location>
        <begin position="1189"/>
        <end position="1219"/>
    </location>
</feature>
<accession>A0A2K3DBX5</accession>